<evidence type="ECO:0000313" key="2">
    <source>
        <dbReference type="Proteomes" id="UP000272888"/>
    </source>
</evidence>
<gene>
    <name evidence="1" type="ORF">D7V93_28560</name>
</gene>
<dbReference type="InterPro" id="IPR032092">
    <property type="entry name" value="PilW"/>
</dbReference>
<name>A0A3A8P6I7_9BACT</name>
<dbReference type="PROSITE" id="PS00409">
    <property type="entry name" value="PROKAR_NTER_METHYL"/>
    <property type="match status" value="1"/>
</dbReference>
<organism evidence="1 2">
    <name type="scientific">Corallococcus llansteffanensis</name>
    <dbReference type="NCBI Taxonomy" id="2316731"/>
    <lineage>
        <taxon>Bacteria</taxon>
        <taxon>Pseudomonadati</taxon>
        <taxon>Myxococcota</taxon>
        <taxon>Myxococcia</taxon>
        <taxon>Myxococcales</taxon>
        <taxon>Cystobacterineae</taxon>
        <taxon>Myxococcaceae</taxon>
        <taxon>Corallococcus</taxon>
    </lineage>
</organism>
<comment type="caution">
    <text evidence="1">The sequence shown here is derived from an EMBL/GenBank/DDBJ whole genome shotgun (WGS) entry which is preliminary data.</text>
</comment>
<proteinExistence type="predicted"/>
<sequence>MRRRMESRTRPHPLARGMTLLETMVAAGLATIILAAAAALLLAGGRVVHNTEHVADSHDHARLAGELLLSAVRQAGAGMSDGLWVVSSGVSQRINPVFGGDGAGTGVLTATTTGNVPGTGGSDDLWLVVPDRNYLGRDCAPGAAMTVVQPGTGALQVNCVGTPSGAAPATPMLVASNMKSAALLTQTAVTSNPPTATVSYSESGVPGFSNAPHKGGFQRGDLVYPARVLHFFIGPNPSTGRKALLRAEGKPAADIVGRPFMDMGDPVVVQDFVEDFQVAFGIDATNTGDAASYVFQDGLKPEFTPGLRSVRISVVATGRTPRRDTQNQAVLSEDLPIAVENHTPAPVPPDGYFRSLFSRRAELPNLASASL</sequence>
<evidence type="ECO:0000313" key="1">
    <source>
        <dbReference type="EMBL" id="RKH51998.1"/>
    </source>
</evidence>
<dbReference type="EMBL" id="RAWB01000371">
    <property type="protein sequence ID" value="RKH51998.1"/>
    <property type="molecule type" value="Genomic_DNA"/>
</dbReference>
<keyword evidence="2" id="KW-1185">Reference proteome</keyword>
<dbReference type="Proteomes" id="UP000272888">
    <property type="component" value="Unassembled WGS sequence"/>
</dbReference>
<dbReference type="Pfam" id="PF16074">
    <property type="entry name" value="PilW"/>
    <property type="match status" value="1"/>
</dbReference>
<reference evidence="2" key="1">
    <citation type="submission" date="2018-09" db="EMBL/GenBank/DDBJ databases">
        <authorList>
            <person name="Livingstone P.G."/>
            <person name="Whitworth D.E."/>
        </authorList>
    </citation>
    <scope>NUCLEOTIDE SEQUENCE [LARGE SCALE GENOMIC DNA]</scope>
    <source>
        <strain evidence="2">CA051B</strain>
    </source>
</reference>
<dbReference type="AlphaFoldDB" id="A0A3A8P6I7"/>
<dbReference type="GO" id="GO:0043683">
    <property type="term" value="P:type IV pilus assembly"/>
    <property type="evidence" value="ECO:0007669"/>
    <property type="project" value="InterPro"/>
</dbReference>
<accession>A0A3A8P6I7</accession>
<protein>
    <submittedName>
        <fullName evidence="1">Prepilin-type cleavage/methylation domain-containing protein</fullName>
    </submittedName>
</protein>
<dbReference type="InterPro" id="IPR012902">
    <property type="entry name" value="N_methyl_site"/>
</dbReference>